<accession>A0A2U3CVS5</accession>
<reference evidence="1 2" key="1">
    <citation type="submission" date="2016-11" db="EMBL/GenBank/DDBJ databases">
        <title>Comparative genomics of Acidibacillus ferroxidans species.</title>
        <authorList>
            <person name="Oliveira G."/>
            <person name="Nunes G."/>
            <person name="Oliveira R."/>
            <person name="Araujo F."/>
            <person name="Salim A."/>
            <person name="Scholte L."/>
            <person name="Morais D."/>
            <person name="Nancucheo I."/>
            <person name="Johnson D.B."/>
            <person name="Grail B."/>
            <person name="Bittencourt J."/>
            <person name="Valadares R."/>
        </authorList>
    </citation>
    <scope>NUCLEOTIDE SEQUENCE [LARGE SCALE GENOMIC DNA]</scope>
    <source>
        <strain evidence="1 2">Y002</strain>
    </source>
</reference>
<gene>
    <name evidence="1" type="ORF">BM613_13950</name>
</gene>
<dbReference type="EMBL" id="MPDK01000059">
    <property type="protein sequence ID" value="PWI53153.1"/>
    <property type="molecule type" value="Genomic_DNA"/>
</dbReference>
<comment type="caution">
    <text evidence="1">The sequence shown here is derived from an EMBL/GenBank/DDBJ whole genome shotgun (WGS) entry which is preliminary data.</text>
</comment>
<keyword evidence="2" id="KW-1185">Reference proteome</keyword>
<name>A0A2U3CVS5_SULT2</name>
<evidence type="ECO:0000313" key="2">
    <source>
        <dbReference type="Proteomes" id="UP000245380"/>
    </source>
</evidence>
<proteinExistence type="predicted"/>
<evidence type="ECO:0008006" key="3">
    <source>
        <dbReference type="Google" id="ProtNLM"/>
    </source>
</evidence>
<dbReference type="Gene3D" id="3.40.50.10490">
    <property type="entry name" value="Glucose-6-phosphate isomerase like protein, domain 1"/>
    <property type="match status" value="1"/>
</dbReference>
<protein>
    <recommendedName>
        <fullName evidence="3">RpiR family transcriptional regulator</fullName>
    </recommendedName>
</protein>
<dbReference type="Proteomes" id="UP000245380">
    <property type="component" value="Unassembled WGS sequence"/>
</dbReference>
<dbReference type="AlphaFoldDB" id="A0A2U3CVS5"/>
<feature type="non-terminal residue" evidence="1">
    <location>
        <position position="1"/>
    </location>
</feature>
<organism evidence="1 2">
    <name type="scientific">Sulfoacidibacillus thermotolerans</name>
    <name type="common">Acidibacillus sulfuroxidans</name>
    <dbReference type="NCBI Taxonomy" id="1765684"/>
    <lineage>
        <taxon>Bacteria</taxon>
        <taxon>Bacillati</taxon>
        <taxon>Bacillota</taxon>
        <taxon>Bacilli</taxon>
        <taxon>Bacillales</taxon>
        <taxon>Alicyclobacillaceae</taxon>
        <taxon>Sulfoacidibacillus</taxon>
    </lineage>
</organism>
<sequence>SPLARYADLTLAVPVTTASLFDSYAAPITALNLLVREVAKQTAEQSQTRLAHLEQHDQTKKVYFTTD</sequence>
<evidence type="ECO:0000313" key="1">
    <source>
        <dbReference type="EMBL" id="PWI53153.1"/>
    </source>
</evidence>